<dbReference type="InterPro" id="IPR024163">
    <property type="entry name" value="Aerotolerance_reg_N"/>
</dbReference>
<dbReference type="Proteomes" id="UP000199513">
    <property type="component" value="Unassembled WGS sequence"/>
</dbReference>
<dbReference type="InterPro" id="IPR011933">
    <property type="entry name" value="Double_TM_dom"/>
</dbReference>
<dbReference type="NCBIfam" id="TIGR02226">
    <property type="entry name" value="two_anch"/>
    <property type="match status" value="1"/>
</dbReference>
<proteinExistence type="predicted"/>
<dbReference type="PANTHER" id="PTHR37464">
    <property type="entry name" value="BLL2463 PROTEIN"/>
    <property type="match status" value="1"/>
</dbReference>
<evidence type="ECO:0000313" key="3">
    <source>
        <dbReference type="EMBL" id="SFF53272.1"/>
    </source>
</evidence>
<dbReference type="OrthoDB" id="9810200at2"/>
<dbReference type="STRING" id="1003.SAMN04488541_105011"/>
<organism evidence="3 4">
    <name type="scientific">Thermoflexibacter ruber</name>
    <dbReference type="NCBI Taxonomy" id="1003"/>
    <lineage>
        <taxon>Bacteria</taxon>
        <taxon>Pseudomonadati</taxon>
        <taxon>Bacteroidota</taxon>
        <taxon>Cytophagia</taxon>
        <taxon>Cytophagales</taxon>
        <taxon>Thermoflexibacteraceae</taxon>
        <taxon>Thermoflexibacter</taxon>
    </lineage>
</organism>
<evidence type="ECO:0000313" key="4">
    <source>
        <dbReference type="Proteomes" id="UP000199513"/>
    </source>
</evidence>
<evidence type="ECO:0000259" key="2">
    <source>
        <dbReference type="Pfam" id="PF07584"/>
    </source>
</evidence>
<keyword evidence="1 3" id="KW-0812">Transmembrane</keyword>
<dbReference type="AlphaFoldDB" id="A0A1I2JEK7"/>
<gene>
    <name evidence="3" type="ORF">SAMN04488541_105011</name>
</gene>
<feature type="domain" description="Aerotolerance regulator N-terminal" evidence="2">
    <location>
        <begin position="1"/>
        <end position="70"/>
    </location>
</feature>
<accession>A0A1I2JEK7</accession>
<keyword evidence="1" id="KW-0472">Membrane</keyword>
<name>A0A1I2JEK7_9BACT</name>
<feature type="transmembrane region" description="Helical" evidence="1">
    <location>
        <begin position="56"/>
        <end position="73"/>
    </location>
</feature>
<dbReference type="EMBL" id="FONY01000050">
    <property type="protein sequence ID" value="SFF53272.1"/>
    <property type="molecule type" value="Genomic_DNA"/>
</dbReference>
<sequence length="116" mass="12864">MTFLYPTFLFAIGLIAIPIIIHFFNFQRPKKVYFTNIDFLKQVKAISNSRNKLKNLLVLLARCLFITALAYNLNPNISAISFLLASPVNLEKVAASKSLISGTSGKSSAKRSSLLL</sequence>
<dbReference type="Pfam" id="PF07584">
    <property type="entry name" value="BatA"/>
    <property type="match status" value="1"/>
</dbReference>
<keyword evidence="4" id="KW-1185">Reference proteome</keyword>
<dbReference type="PANTHER" id="PTHR37464:SF1">
    <property type="entry name" value="BLL2463 PROTEIN"/>
    <property type="match status" value="1"/>
</dbReference>
<keyword evidence="1" id="KW-1133">Transmembrane helix</keyword>
<reference evidence="3 4" key="1">
    <citation type="submission" date="2016-10" db="EMBL/GenBank/DDBJ databases">
        <authorList>
            <person name="de Groot N.N."/>
        </authorList>
    </citation>
    <scope>NUCLEOTIDE SEQUENCE [LARGE SCALE GENOMIC DNA]</scope>
    <source>
        <strain>GEY</strain>
        <strain evidence="4">DSM 9560</strain>
    </source>
</reference>
<protein>
    <submittedName>
        <fullName evidence="3">N-terminal double-transmembrane domain-containing protein</fullName>
    </submittedName>
</protein>
<evidence type="ECO:0000256" key="1">
    <source>
        <dbReference type="SAM" id="Phobius"/>
    </source>
</evidence>
<feature type="transmembrane region" description="Helical" evidence="1">
    <location>
        <begin position="6"/>
        <end position="24"/>
    </location>
</feature>